<dbReference type="AlphaFoldDB" id="A0AAX3LW57"/>
<dbReference type="PANTHER" id="PTHR13696:SF99">
    <property type="entry name" value="COBYRINIC ACID AC-DIAMIDE SYNTHASE"/>
    <property type="match status" value="1"/>
</dbReference>
<dbReference type="InterPro" id="IPR027417">
    <property type="entry name" value="P-loop_NTPase"/>
</dbReference>
<reference evidence="2 3" key="1">
    <citation type="submission" date="2023-02" db="EMBL/GenBank/DDBJ databases">
        <title>Genome sequence of Paenibacillus kyungheensis KACC 18744.</title>
        <authorList>
            <person name="Kim S."/>
            <person name="Heo J."/>
            <person name="Kwon S.-W."/>
        </authorList>
    </citation>
    <scope>NUCLEOTIDE SEQUENCE [LARGE SCALE GENOMIC DNA]</scope>
    <source>
        <strain evidence="2 3">KACC 18744</strain>
    </source>
</reference>
<dbReference type="PANTHER" id="PTHR13696">
    <property type="entry name" value="P-LOOP CONTAINING NUCLEOSIDE TRIPHOSPHATE HYDROLASE"/>
    <property type="match status" value="1"/>
</dbReference>
<sequence length="299" mass="34840">MNKEANVISFINMKGGVGKTTLCREIALYLSERYSYPDGSSVKVLLVDIDPQANLTQSLLERFNKETTYYKEDKSIDYKCSVDNIFNKDMIGMTRKHVILDLNDNLDLIPGELETIFLQRQQNPSTPNKLMDYILEEKLREKYDFIFLDCPPTYSVYTEMSFYTSDYYFVPAMPDAYSVLGIDLLERVVKDIVHSQRNTVFKHAQPKNLGIMWTRVQLNTKPKQSEFIEGLEVADIVINNKIYIFESRFHESNKLSTSTFDKNIIDRNDKNLDEMMIKICDEFLKRVEVMNNDDTVEAN</sequence>
<dbReference type="EMBL" id="CP117416">
    <property type="protein sequence ID" value="WCT53835.1"/>
    <property type="molecule type" value="Genomic_DNA"/>
</dbReference>
<dbReference type="Gene3D" id="3.40.50.300">
    <property type="entry name" value="P-loop containing nucleotide triphosphate hydrolases"/>
    <property type="match status" value="1"/>
</dbReference>
<organism evidence="2 3">
    <name type="scientific">Paenibacillus kyungheensis</name>
    <dbReference type="NCBI Taxonomy" id="1452732"/>
    <lineage>
        <taxon>Bacteria</taxon>
        <taxon>Bacillati</taxon>
        <taxon>Bacillota</taxon>
        <taxon>Bacilli</taxon>
        <taxon>Bacillales</taxon>
        <taxon>Paenibacillaceae</taxon>
        <taxon>Paenibacillus</taxon>
    </lineage>
</organism>
<dbReference type="Proteomes" id="UP001220509">
    <property type="component" value="Chromosome"/>
</dbReference>
<dbReference type="KEGG" id="pka:PQ456_11480"/>
<dbReference type="RefSeq" id="WP_273612397.1">
    <property type="nucleotide sequence ID" value="NZ_CP117416.1"/>
</dbReference>
<accession>A0AAX3LW57</accession>
<dbReference type="SUPFAM" id="SSF52540">
    <property type="entry name" value="P-loop containing nucleoside triphosphate hydrolases"/>
    <property type="match status" value="1"/>
</dbReference>
<evidence type="ECO:0000259" key="1">
    <source>
        <dbReference type="Pfam" id="PF13614"/>
    </source>
</evidence>
<name>A0AAX3LW57_9BACL</name>
<keyword evidence="3" id="KW-1185">Reference proteome</keyword>
<feature type="domain" description="AAA" evidence="1">
    <location>
        <begin position="6"/>
        <end position="197"/>
    </location>
</feature>
<evidence type="ECO:0000313" key="3">
    <source>
        <dbReference type="Proteomes" id="UP001220509"/>
    </source>
</evidence>
<protein>
    <submittedName>
        <fullName evidence="2">ParA family protein</fullName>
    </submittedName>
</protein>
<dbReference type="CDD" id="cd02042">
    <property type="entry name" value="ParAB_family"/>
    <property type="match status" value="1"/>
</dbReference>
<proteinExistence type="predicted"/>
<evidence type="ECO:0000313" key="2">
    <source>
        <dbReference type="EMBL" id="WCT53835.1"/>
    </source>
</evidence>
<dbReference type="InterPro" id="IPR050678">
    <property type="entry name" value="DNA_Partitioning_ATPase"/>
</dbReference>
<gene>
    <name evidence="2" type="ORF">PQ456_11480</name>
</gene>
<dbReference type="Pfam" id="PF13614">
    <property type="entry name" value="AAA_31"/>
    <property type="match status" value="1"/>
</dbReference>
<dbReference type="InterPro" id="IPR025669">
    <property type="entry name" value="AAA_dom"/>
</dbReference>